<proteinExistence type="predicted"/>
<dbReference type="Proteomes" id="UP000005239">
    <property type="component" value="Unassembled WGS sequence"/>
</dbReference>
<evidence type="ECO:0000313" key="1">
    <source>
        <dbReference type="EnsemblMetazoa" id="PPA44087.1"/>
    </source>
</evidence>
<gene>
    <name evidence="1" type="primary">WBGene00282456</name>
</gene>
<reference evidence="1" key="2">
    <citation type="submission" date="2022-06" db="UniProtKB">
        <authorList>
            <consortium name="EnsemblMetazoa"/>
        </authorList>
    </citation>
    <scope>IDENTIFICATION</scope>
    <source>
        <strain evidence="1">PS312</strain>
    </source>
</reference>
<dbReference type="EnsemblMetazoa" id="PPA44087.1">
    <property type="protein sequence ID" value="PPA44087.1"/>
    <property type="gene ID" value="WBGene00282456"/>
</dbReference>
<accession>A0A2A6CWG0</accession>
<organism evidence="1 2">
    <name type="scientific">Pristionchus pacificus</name>
    <name type="common">Parasitic nematode worm</name>
    <dbReference type="NCBI Taxonomy" id="54126"/>
    <lineage>
        <taxon>Eukaryota</taxon>
        <taxon>Metazoa</taxon>
        <taxon>Ecdysozoa</taxon>
        <taxon>Nematoda</taxon>
        <taxon>Chromadorea</taxon>
        <taxon>Rhabditida</taxon>
        <taxon>Rhabditina</taxon>
        <taxon>Diplogasteromorpha</taxon>
        <taxon>Diplogasteroidea</taxon>
        <taxon>Neodiplogasteridae</taxon>
        <taxon>Pristionchus</taxon>
    </lineage>
</organism>
<evidence type="ECO:0000313" key="2">
    <source>
        <dbReference type="Proteomes" id="UP000005239"/>
    </source>
</evidence>
<sequence>MSTTDEIEINLIAPVDEIECRNLISLERGSSYGWERTSILNVLRSTIARSLRNRVILRDNEITSVDDKVTSKQANRSKQVKGRDRLTLSIRPLSRFSD</sequence>
<name>A0A2A6CWG0_PRIPA</name>
<reference evidence="2" key="1">
    <citation type="journal article" date="2008" name="Nat. Genet.">
        <title>The Pristionchus pacificus genome provides a unique perspective on nematode lifestyle and parasitism.</title>
        <authorList>
            <person name="Dieterich C."/>
            <person name="Clifton S.W."/>
            <person name="Schuster L.N."/>
            <person name="Chinwalla A."/>
            <person name="Delehaunty K."/>
            <person name="Dinkelacker I."/>
            <person name="Fulton L."/>
            <person name="Fulton R."/>
            <person name="Godfrey J."/>
            <person name="Minx P."/>
            <person name="Mitreva M."/>
            <person name="Roeseler W."/>
            <person name="Tian H."/>
            <person name="Witte H."/>
            <person name="Yang S.P."/>
            <person name="Wilson R.K."/>
            <person name="Sommer R.J."/>
        </authorList>
    </citation>
    <scope>NUCLEOTIDE SEQUENCE [LARGE SCALE GENOMIC DNA]</scope>
    <source>
        <strain evidence="2">PS312</strain>
    </source>
</reference>
<protein>
    <submittedName>
        <fullName evidence="1">Uncharacterized protein</fullName>
    </submittedName>
</protein>
<keyword evidence="2" id="KW-1185">Reference proteome</keyword>
<dbReference type="AlphaFoldDB" id="A0A2A6CWG0"/>
<accession>A0A8R1UYZ5</accession>